<reference evidence="3" key="1">
    <citation type="journal article" date="2021" name="Sci. Rep.">
        <title>Diploid genomic architecture of Nitzschia inconspicua, an elite biomass production diatom.</title>
        <authorList>
            <person name="Oliver A."/>
            <person name="Podell S."/>
            <person name="Pinowska A."/>
            <person name="Traller J.C."/>
            <person name="Smith S.R."/>
            <person name="McClure R."/>
            <person name="Beliaev A."/>
            <person name="Bohutskyi P."/>
            <person name="Hill E.A."/>
            <person name="Rabines A."/>
            <person name="Zheng H."/>
            <person name="Allen L.Z."/>
            <person name="Kuo A."/>
            <person name="Grigoriev I.V."/>
            <person name="Allen A.E."/>
            <person name="Hazlebeck D."/>
            <person name="Allen E.E."/>
        </authorList>
    </citation>
    <scope>NUCLEOTIDE SEQUENCE</scope>
    <source>
        <strain evidence="3">Hildebrandi</strain>
    </source>
</reference>
<dbReference type="NCBIfam" id="TIGR00290">
    <property type="entry name" value="MJ0570_dom"/>
    <property type="match status" value="1"/>
</dbReference>
<feature type="region of interest" description="Disordered" evidence="1">
    <location>
        <begin position="290"/>
        <end position="309"/>
    </location>
</feature>
<keyword evidence="4" id="KW-1185">Reference proteome</keyword>
<feature type="compositionally biased region" description="Low complexity" evidence="1">
    <location>
        <begin position="295"/>
        <end position="306"/>
    </location>
</feature>
<reference evidence="3" key="2">
    <citation type="submission" date="2021-04" db="EMBL/GenBank/DDBJ databases">
        <authorList>
            <person name="Podell S."/>
        </authorList>
    </citation>
    <scope>NUCLEOTIDE SEQUENCE</scope>
    <source>
        <strain evidence="3">Hildebrandi</strain>
    </source>
</reference>
<feature type="region of interest" description="Disordered" evidence="1">
    <location>
        <begin position="337"/>
        <end position="357"/>
    </location>
</feature>
<evidence type="ECO:0000256" key="1">
    <source>
        <dbReference type="SAM" id="MobiDB-lite"/>
    </source>
</evidence>
<name>A0A9K3LH59_9STRA</name>
<dbReference type="Pfam" id="PF01042">
    <property type="entry name" value="Ribonuc_L-PSP"/>
    <property type="match status" value="1"/>
</dbReference>
<dbReference type="AlphaFoldDB" id="A0A9K3LH59"/>
<comment type="caution">
    <text evidence="3">The sequence shown here is derived from an EMBL/GenBank/DDBJ whole genome shotgun (WGS) entry which is preliminary data.</text>
</comment>
<dbReference type="GO" id="GO:0017183">
    <property type="term" value="P:protein histidyl modification to diphthamide"/>
    <property type="evidence" value="ECO:0007669"/>
    <property type="project" value="TreeGrafter"/>
</dbReference>
<dbReference type="OrthoDB" id="686384at2759"/>
<evidence type="ECO:0000259" key="2">
    <source>
        <dbReference type="Pfam" id="PF01902"/>
    </source>
</evidence>
<dbReference type="PANTHER" id="PTHR12196">
    <property type="entry name" value="DOMAIN OF UNKNOWN FUNCTION 71 DUF71 -CONTAINING PROTEIN"/>
    <property type="match status" value="1"/>
</dbReference>
<organism evidence="3 4">
    <name type="scientific">Nitzschia inconspicua</name>
    <dbReference type="NCBI Taxonomy" id="303405"/>
    <lineage>
        <taxon>Eukaryota</taxon>
        <taxon>Sar</taxon>
        <taxon>Stramenopiles</taxon>
        <taxon>Ochrophyta</taxon>
        <taxon>Bacillariophyta</taxon>
        <taxon>Bacillariophyceae</taxon>
        <taxon>Bacillariophycidae</taxon>
        <taxon>Bacillariales</taxon>
        <taxon>Bacillariaceae</taxon>
        <taxon>Nitzschia</taxon>
    </lineage>
</organism>
<dbReference type="EMBL" id="JAGRRH010000012">
    <property type="protein sequence ID" value="KAG7361982.1"/>
    <property type="molecule type" value="Genomic_DNA"/>
</dbReference>
<dbReference type="Proteomes" id="UP000693970">
    <property type="component" value="Unassembled WGS sequence"/>
</dbReference>
<dbReference type="PANTHER" id="PTHR12196:SF2">
    <property type="entry name" value="DIPHTHINE--AMMONIA LIGASE"/>
    <property type="match status" value="1"/>
</dbReference>
<dbReference type="GO" id="GO:0017178">
    <property type="term" value="F:diphthine-ammonia ligase activity"/>
    <property type="evidence" value="ECO:0007669"/>
    <property type="project" value="TreeGrafter"/>
</dbReference>
<dbReference type="InterPro" id="IPR030662">
    <property type="entry name" value="DPH6/MJ0570"/>
</dbReference>
<feature type="compositionally biased region" description="Low complexity" evidence="1">
    <location>
        <begin position="339"/>
        <end position="357"/>
    </location>
</feature>
<dbReference type="InterPro" id="IPR002761">
    <property type="entry name" value="Diphthami_syn_dom"/>
</dbReference>
<dbReference type="FunFam" id="3.40.50.620:FF:000145">
    <property type="entry name" value="ATP-binding domain containing protein"/>
    <property type="match status" value="1"/>
</dbReference>
<dbReference type="CDD" id="cd01994">
    <property type="entry name" value="AANH_PF0828-like"/>
    <property type="match status" value="1"/>
</dbReference>
<gene>
    <name evidence="3" type="ORF">IV203_025648</name>
</gene>
<feature type="domain" description="Diphthamide synthase" evidence="2">
    <location>
        <begin position="97"/>
        <end position="245"/>
    </location>
</feature>
<sequence>MHFIALVSGGKDSIYSMMHAIRNGHTLLGCLHMKSPATVEEESYMYQTAASSTVQTLVEDCLQVPLLLYERKGKSIHTGLVYDGSNNSKNDNNGENQVEDEVEDLYRALQQAQQQFPSLQAVSSGAILSTYQRMRIENVCQRLGLTSISYLWRLAPQQELLKQMLDDGIDAVLVKTACPPGLMPRHHLNKTLRYMWDSGLLQRLHQRYQFHVCGEGGEYESLVLDSPLHKKKLVLDEVEIIQNEDDDDGVGELRILSCHAEEKDDNDVPILPILLANEAQQIIQSIPQSNVNALQPPQSTPQQTTTNRSYSGCLPHVHHGKGGLLHVSELMAPSVPHATTTASSSTTITTVSSSSSSSSLSEADLAVQEAQDIFSILQRTLDSCHATPNDVVFVHLYLSEMSHFTNINVHYQSFFGTLLPPSRSCVAIGNNVLPDGRRVLLDCLIQLGSGQYMRSHPNSSADSINNHDNVNDSYCAAAHATSSSKLREVLHVQSISYWAPVCVGPYSQTNTIRSGIHFLAGQIGLIPSNMTLRDTWDGQLDQCWTNIAAVLDALNGVSLQDICGSLIYVSSDVLYNNKNNNNNSDDDDNDNDVLLRIASITASSMKRNGSIVPGKIDDLVVPNMDTDEELYGGYEDEGTWEEMKKNERMDKNENGTIAADELSVGTFSFCPMLVVCVPELPKGALVEVEVVTPTADAVQCLEQRFVHGNVRTTAISRLSSSTTATAVSTAAAVSTWFDTGHDFPIISPHERTEDDDNISTSSTVISVLHPPKNSTVVDVSTTIKTKEYDWIGSTKAFARVIGHGCAALGVAIALGPPIIDDERTFPMLLDTILDSMLTSLEGVLADARSGLTRKELLHIRLFHVPSTEVTGSSMVRLALRRVVQSHFRGVTVPATTVVPVLAIDCIGTTTTATTATTATATKATTTTSMRDSSTLDDPGSWIVGRLAIQALFLDPVHLETEIWIHKDRRYATTR</sequence>
<dbReference type="Pfam" id="PF01902">
    <property type="entry name" value="Diphthami_syn_2"/>
    <property type="match status" value="1"/>
</dbReference>
<dbReference type="InterPro" id="IPR006175">
    <property type="entry name" value="YjgF/YER057c/UK114"/>
</dbReference>
<dbReference type="PROSITE" id="PS00018">
    <property type="entry name" value="EF_HAND_1"/>
    <property type="match status" value="1"/>
</dbReference>
<dbReference type="InterPro" id="IPR018247">
    <property type="entry name" value="EF_Hand_1_Ca_BS"/>
</dbReference>
<proteinExistence type="predicted"/>
<protein>
    <submittedName>
        <fullName evidence="3">Phospholipid-translocating P-type ATPase, flippase</fullName>
    </submittedName>
</protein>
<accession>A0A9K3LH59</accession>
<evidence type="ECO:0000313" key="4">
    <source>
        <dbReference type="Proteomes" id="UP000693970"/>
    </source>
</evidence>
<evidence type="ECO:0000313" key="3">
    <source>
        <dbReference type="EMBL" id="KAG7361982.1"/>
    </source>
</evidence>